<reference evidence="12" key="1">
    <citation type="submission" date="2021-11" db="EMBL/GenBank/DDBJ databases">
        <authorList>
            <person name="Herlambang A."/>
            <person name="Guo Y."/>
            <person name="Takashima Y."/>
            <person name="Nishizawa T."/>
        </authorList>
    </citation>
    <scope>NUCLEOTIDE SEQUENCE</scope>
    <source>
        <strain evidence="12">E1425</strain>
    </source>
</reference>
<dbReference type="CDD" id="cd18793">
    <property type="entry name" value="SF2_C_SNF"/>
    <property type="match status" value="1"/>
</dbReference>
<dbReference type="GO" id="GO:0061630">
    <property type="term" value="F:ubiquitin protein ligase activity"/>
    <property type="evidence" value="ECO:0007669"/>
    <property type="project" value="TreeGrafter"/>
</dbReference>
<dbReference type="GO" id="GO:0005634">
    <property type="term" value="C:nucleus"/>
    <property type="evidence" value="ECO:0007669"/>
    <property type="project" value="TreeGrafter"/>
</dbReference>
<dbReference type="EMBL" id="BQFW01000005">
    <property type="protein sequence ID" value="GJJ71560.1"/>
    <property type="molecule type" value="Genomic_DNA"/>
</dbReference>
<dbReference type="Gene3D" id="3.30.40.10">
    <property type="entry name" value="Zinc/RING finger domain, C3HC4 (zinc finger)"/>
    <property type="match status" value="1"/>
</dbReference>
<feature type="region of interest" description="Disordered" evidence="8">
    <location>
        <begin position="940"/>
        <end position="961"/>
    </location>
</feature>
<dbReference type="PROSITE" id="PS51192">
    <property type="entry name" value="HELICASE_ATP_BIND_1"/>
    <property type="match status" value="1"/>
</dbReference>
<dbReference type="Pfam" id="PF00176">
    <property type="entry name" value="SNF2-rel_dom"/>
    <property type="match status" value="1"/>
</dbReference>
<dbReference type="OrthoDB" id="10249045at2759"/>
<keyword evidence="13" id="KW-1185">Reference proteome</keyword>
<dbReference type="InterPro" id="IPR059033">
    <property type="entry name" value="C144_05_dom"/>
</dbReference>
<dbReference type="GO" id="GO:0016787">
    <property type="term" value="F:hydrolase activity"/>
    <property type="evidence" value="ECO:0007669"/>
    <property type="project" value="UniProtKB-KW"/>
</dbReference>
<feature type="chain" id="PRO_5040333069" evidence="9">
    <location>
        <begin position="18"/>
        <end position="2499"/>
    </location>
</feature>
<evidence type="ECO:0000313" key="12">
    <source>
        <dbReference type="EMBL" id="GJJ71560.1"/>
    </source>
</evidence>
<dbReference type="CDD" id="cd18070">
    <property type="entry name" value="DEXQc_SHPRH"/>
    <property type="match status" value="1"/>
</dbReference>
<keyword evidence="2" id="KW-0547">Nucleotide-binding</keyword>
<keyword evidence="4" id="KW-0378">Hydrolase</keyword>
<dbReference type="InterPro" id="IPR001650">
    <property type="entry name" value="Helicase_C-like"/>
</dbReference>
<dbReference type="SUPFAM" id="SSF52540">
    <property type="entry name" value="P-loop containing nucleoside triphosphate hydrolases"/>
    <property type="match status" value="2"/>
</dbReference>
<dbReference type="Pfam" id="PF26021">
    <property type="entry name" value="Ferritin_C144_05"/>
    <property type="match status" value="1"/>
</dbReference>
<keyword evidence="5" id="KW-0862">Zinc</keyword>
<dbReference type="InterPro" id="IPR000330">
    <property type="entry name" value="SNF2_N"/>
</dbReference>
<keyword evidence="6" id="KW-0067">ATP-binding</keyword>
<dbReference type="Gene3D" id="3.40.50.300">
    <property type="entry name" value="P-loop containing nucleotide triphosphate hydrolases"/>
    <property type="match status" value="1"/>
</dbReference>
<feature type="region of interest" description="Disordered" evidence="8">
    <location>
        <begin position="1521"/>
        <end position="1561"/>
    </location>
</feature>
<keyword evidence="1" id="KW-0479">Metal-binding</keyword>
<dbReference type="InterPro" id="IPR013083">
    <property type="entry name" value="Znf_RING/FYVE/PHD"/>
</dbReference>
<dbReference type="Proteomes" id="UP000827284">
    <property type="component" value="Unassembled WGS sequence"/>
</dbReference>
<evidence type="ECO:0000256" key="2">
    <source>
        <dbReference type="ARBA" id="ARBA00022741"/>
    </source>
</evidence>
<dbReference type="GO" id="GO:0005739">
    <property type="term" value="C:mitochondrion"/>
    <property type="evidence" value="ECO:0007669"/>
    <property type="project" value="InterPro"/>
</dbReference>
<dbReference type="InterPro" id="IPR052583">
    <property type="entry name" value="ATP-helicase/E3_Ub-Ligase"/>
</dbReference>
<keyword evidence="9" id="KW-0732">Signal</keyword>
<accession>A0A9P3LVB0</accession>
<feature type="domain" description="Helicase ATP-binding" evidence="11">
    <location>
        <begin position="333"/>
        <end position="537"/>
    </location>
</feature>
<dbReference type="SMART" id="SM00184">
    <property type="entry name" value="RING"/>
    <property type="match status" value="1"/>
</dbReference>
<feature type="region of interest" description="Disordered" evidence="8">
    <location>
        <begin position="2473"/>
        <end position="2499"/>
    </location>
</feature>
<dbReference type="InterPro" id="IPR027417">
    <property type="entry name" value="P-loop_NTPase"/>
</dbReference>
<dbReference type="SMART" id="SM00487">
    <property type="entry name" value="DEXDc"/>
    <property type="match status" value="1"/>
</dbReference>
<dbReference type="Gene3D" id="3.40.50.10810">
    <property type="entry name" value="Tandem AAA-ATPase domain"/>
    <property type="match status" value="1"/>
</dbReference>
<evidence type="ECO:0000256" key="4">
    <source>
        <dbReference type="ARBA" id="ARBA00022801"/>
    </source>
</evidence>
<evidence type="ECO:0000256" key="8">
    <source>
        <dbReference type="SAM" id="MobiDB-lite"/>
    </source>
</evidence>
<dbReference type="InterPro" id="IPR049730">
    <property type="entry name" value="SNF2/RAD54-like_C"/>
</dbReference>
<evidence type="ECO:0000256" key="3">
    <source>
        <dbReference type="ARBA" id="ARBA00022771"/>
    </source>
</evidence>
<dbReference type="InterPro" id="IPR001841">
    <property type="entry name" value="Znf_RING"/>
</dbReference>
<protein>
    <submittedName>
        <fullName evidence="12">E3 ubiquitin-protein ligase SHPRH</fullName>
    </submittedName>
</protein>
<feature type="compositionally biased region" description="Basic and acidic residues" evidence="8">
    <location>
        <begin position="2487"/>
        <end position="2499"/>
    </location>
</feature>
<dbReference type="InterPro" id="IPR017907">
    <property type="entry name" value="Znf_RING_CS"/>
</dbReference>
<comment type="caution">
    <text evidence="12">The sequence shown here is derived from an EMBL/GenBank/DDBJ whole genome shotgun (WGS) entry which is preliminary data.</text>
</comment>
<evidence type="ECO:0000259" key="11">
    <source>
        <dbReference type="PROSITE" id="PS51192"/>
    </source>
</evidence>
<feature type="domain" description="RING-type" evidence="10">
    <location>
        <begin position="1120"/>
        <end position="1158"/>
    </location>
</feature>
<reference evidence="12" key="2">
    <citation type="journal article" date="2022" name="Microbiol. Resour. Announc.">
        <title>Whole-Genome Sequence of Entomortierella parvispora E1425, a Mucoromycotan Fungus Associated with Burkholderiaceae-Related Endosymbiotic Bacteria.</title>
        <authorList>
            <person name="Herlambang A."/>
            <person name="Guo Y."/>
            <person name="Takashima Y."/>
            <person name="Narisawa K."/>
            <person name="Ohta H."/>
            <person name="Nishizawa T."/>
        </authorList>
    </citation>
    <scope>NUCLEOTIDE SEQUENCE</scope>
    <source>
        <strain evidence="12">E1425</strain>
    </source>
</reference>
<dbReference type="GO" id="GO:0000209">
    <property type="term" value="P:protein polyubiquitination"/>
    <property type="evidence" value="ECO:0007669"/>
    <property type="project" value="TreeGrafter"/>
</dbReference>
<evidence type="ECO:0000256" key="6">
    <source>
        <dbReference type="ARBA" id="ARBA00022840"/>
    </source>
</evidence>
<evidence type="ECO:0000256" key="1">
    <source>
        <dbReference type="ARBA" id="ARBA00022723"/>
    </source>
</evidence>
<feature type="signal peptide" evidence="9">
    <location>
        <begin position="1"/>
        <end position="17"/>
    </location>
</feature>
<sequence>MTLISSWVLFPPVMATACPTCQNNRKPRTTARARDALVVDLTGPESKRRRIDGVIGIKRHGDQDKVYSFDSSVNAMESDGWIHVRQSQEYLGRIKDLLPCGHLNSEYIESLKPTPVLKVGSVSIQLEGETLASMISPSSSDHQSPPGCLVSTSFSVALFEALGYHAKLNQAILKTRFQLDRHQGSVSLQFDVYLHSNLLSKDLSLSGPFRQERQDLINLVFPAQQKGHYSQDAIVDLYANLHPNSSRVDLPAGVQPEELMPRLLPFQRQSVAWLLSRESAGFREDGEQQVYDRTPTTMERLPLTWEKVTTVLGKELFINRLDGSICLACDDLVAAEQGPRGGILAEEMGLGKTVEMLALILLHKRKASNPEEDKTIVLNGTDTSAPLGLIYSSATLIITPPSILHQWASEIENHAPTLRVFLYVDEVHRSISAEELASYDIVLTTYPALAKEINYTQQYDRPRRFERLYVPRQSPFVKIHWWRVCLDEAQLIEGTTVSQAAAMTLMIPRVISWAVSGTPIKRHIEDLHSLLQFLRQDPLASQKRLWKLLISPPFRPLLIASYQRIMHRHAKSDVAHELILPKQHRLVYGIQFSDIERTHYMDLWEECLQECNLDGDVDFDKMQLWLERLRQTSCHPQIGAWTKGNLGNKDIHTIDTVLGVMLRKVSSQINTKDRALLAVKIKRAILHAHADDIIQAQELLEQVENDIADKVQFWKHKVDQSLDLSQDEGTEAALPFASLSLQPTRRGRAMEDKDGSENPRARYRDWVEQHHRILFFMGAQYSDHGMAVKAAEYNRKAEMIRESMLSDPVVKFQQVVGPVMEAMHSVSLDRGSLMPEPQILGMEGTILSKMSHRFKSLVQLLNKHLRLLGGWRKCLLEILLQPIDLQATDGSDSLMDSYESEISVHAYLNNYSRLFFFRKDLLSSGPSSIASFVRDAQAKKEHQDMMTGRNSRAARRLKSTKVDEDETLHEQLEKQMLDPVSPELAFTFKTVVATLESMASSMNTSHNDKIHAKNLTQRMKGLQEDHLAVADFLEKELAQLQILADVRSLYNHQLQAISDTVLVVDSKNPQADIQKCLAEETTLLAGINKLKSRRTYLDNIAATAIPSNTEQQDGGQESVCLICSDNYQYGLLTECGHVFCEACLDKWTKTHSKCPSCKSQIARPKLTKVTMVQSSASSSSRSIAPKEGVCLEDFHRSLSIDSDTTTLRGVCQVPDAIARVRIESGYGSKIDSIVRHIRFLIQEDPSVKCLVFSQWSRLLQLVSESLVLNQVGHVRLDSGAANKSAVQEFKSNKDKHVFMLHAKSQSAGLTLVQATHVFICEPLVNPALIAQAVSRVHRIGQTKEVHFCFGLQLTKTLSFTIRFIELTILDQTFVHYYLTQNTIEFPCFELYERKVNAAKAGSSKRGKARKNKNTVPVIDVDQRPEVTVMTASVGADSQKGQTGELVLENDLKFCFETQLRMMESMSKEMTEDMRERKEAETDKHDVIFVDEVPLEEEFQGKVFVDEDELMSFATISSTATTNKRLERTGPPKKGKYPKSKSASASAGKSKSTSVSVGDAITDGPQFVQRPAVSAKEMVAAIVSKSSSKHPFSAAADPFANQLDSAIQAGLKAIPGRRDSRYNRANAEPASGSQLPDIQAQYLVGSARWESVNANEVKVKNITPTNIPKVAALEHGLDRVLFNPGVHWLRDPRSSVFNYDPYLRSICQPDDFDYDALPAYRTSSRDPALFNVTRLHKAKYMGSTSSMTSILSQFYYLISAWKPLKTNHLSGAFASQPKGFTRLSRAPSTIQLVYKGSGVYAIDADKTFDSSTVLMQLGKSMEKMLTSTPQEFSRFTKKNSWQVTMEERNQPEAFNYINTENFVLRSQLDCEDPRLPGKTFDLKTRAAVAIRLDVHNYEQNQGYQLSKAHGYLESFEREYYDMMRSAFLKYSLQVRIGQMDGIFVAFHNTAKIFGFQYISLDEMDSRLFGTTVMGDECFKNQLRLLNRALDEITAKYPEQDLKITVDTDETVQSMNVWVETMPLGAASSTRGENVVVEFDENGAPEIQPGAELSLWQIVCYSNINSTPTVGPFELNDRGTDVWELRFKIAELKKPHMMNEYRRVKALQAEILSDDKEREAAVAAAALAEGRTPPPSEKTSSSFDAMRDRLRKISEQGRAMAEHEEKQQADGGFLVWEPKGYTKIQEEPAPSKNAEEEIPASIAERMVRKLKNLSADATVAESQFNSGEEEGATARRKWVMPEEPTIHYRPFDAPSKNLRLTIKDLDLIQKSIAGPLKGEEAERLEHLKTKHDQLISTAHPYDDIRFKLMKIPAKPADYETFDRAELERLADAMDLPKSEIPHDMSDNEVRQKLHRASLRYRPKLHLEYFHDHLHKVLSLKDNAKPLRSVEDFRAVEDEEALMRSIRGLNLNNTLIADHERLKLSKADAIKRSVLIHMLFAEKSFSDQDLDRWGLLPRLFDRKKNPFQIMRELGLSAKAANKRTASDNPPEPKSEPKSEPTP</sequence>
<dbReference type="InterPro" id="IPR014001">
    <property type="entry name" value="Helicase_ATP-bd"/>
</dbReference>
<evidence type="ECO:0000256" key="9">
    <source>
        <dbReference type="SAM" id="SignalP"/>
    </source>
</evidence>
<dbReference type="GO" id="GO:0008270">
    <property type="term" value="F:zinc ion binding"/>
    <property type="evidence" value="ECO:0007669"/>
    <property type="project" value="UniProtKB-KW"/>
</dbReference>
<name>A0A9P3LVB0_9FUNG</name>
<dbReference type="Pfam" id="PF08634">
    <property type="entry name" value="Pet127"/>
    <property type="match status" value="1"/>
</dbReference>
<evidence type="ECO:0000256" key="5">
    <source>
        <dbReference type="ARBA" id="ARBA00022833"/>
    </source>
</evidence>
<dbReference type="PANTHER" id="PTHR45865:SF1">
    <property type="entry name" value="E3 UBIQUITIN-PROTEIN LIGASE SHPRH"/>
    <property type="match status" value="1"/>
</dbReference>
<keyword evidence="3 7" id="KW-0863">Zinc-finger</keyword>
<dbReference type="PROSITE" id="PS00518">
    <property type="entry name" value="ZF_RING_1"/>
    <property type="match status" value="1"/>
</dbReference>
<evidence type="ECO:0000313" key="13">
    <source>
        <dbReference type="Proteomes" id="UP000827284"/>
    </source>
</evidence>
<evidence type="ECO:0000259" key="10">
    <source>
        <dbReference type="PROSITE" id="PS50089"/>
    </source>
</evidence>
<dbReference type="CDD" id="cd16449">
    <property type="entry name" value="RING-HC"/>
    <property type="match status" value="1"/>
</dbReference>
<feature type="compositionally biased region" description="Low complexity" evidence="8">
    <location>
        <begin position="1539"/>
        <end position="1553"/>
    </location>
</feature>
<dbReference type="PROSITE" id="PS50089">
    <property type="entry name" value="ZF_RING_2"/>
    <property type="match status" value="1"/>
</dbReference>
<evidence type="ECO:0000256" key="7">
    <source>
        <dbReference type="PROSITE-ProRule" id="PRU00175"/>
    </source>
</evidence>
<dbReference type="InterPro" id="IPR038718">
    <property type="entry name" value="SNF2-like_sf"/>
</dbReference>
<dbReference type="Pfam" id="PF00271">
    <property type="entry name" value="Helicase_C"/>
    <property type="match status" value="1"/>
</dbReference>
<gene>
    <name evidence="12" type="ORF">EMPS_03910</name>
</gene>
<dbReference type="GO" id="GO:0005524">
    <property type="term" value="F:ATP binding"/>
    <property type="evidence" value="ECO:0007669"/>
    <property type="project" value="InterPro"/>
</dbReference>
<dbReference type="GO" id="GO:0006974">
    <property type="term" value="P:DNA damage response"/>
    <property type="evidence" value="ECO:0007669"/>
    <property type="project" value="TreeGrafter"/>
</dbReference>
<organism evidence="12 13">
    <name type="scientific">Entomortierella parvispora</name>
    <dbReference type="NCBI Taxonomy" id="205924"/>
    <lineage>
        <taxon>Eukaryota</taxon>
        <taxon>Fungi</taxon>
        <taxon>Fungi incertae sedis</taxon>
        <taxon>Mucoromycota</taxon>
        <taxon>Mortierellomycotina</taxon>
        <taxon>Mortierellomycetes</taxon>
        <taxon>Mortierellales</taxon>
        <taxon>Mortierellaceae</taxon>
        <taxon>Entomortierella</taxon>
    </lineage>
</organism>
<proteinExistence type="predicted"/>
<dbReference type="SUPFAM" id="SSF57850">
    <property type="entry name" value="RING/U-box"/>
    <property type="match status" value="1"/>
</dbReference>
<dbReference type="PANTHER" id="PTHR45865">
    <property type="entry name" value="E3 UBIQUITIN-PROTEIN LIGASE SHPRH FAMILY MEMBER"/>
    <property type="match status" value="1"/>
</dbReference>
<dbReference type="Pfam" id="PF13923">
    <property type="entry name" value="zf-C3HC4_2"/>
    <property type="match status" value="1"/>
</dbReference>
<dbReference type="GO" id="GO:0000959">
    <property type="term" value="P:mitochondrial RNA metabolic process"/>
    <property type="evidence" value="ECO:0007669"/>
    <property type="project" value="InterPro"/>
</dbReference>
<dbReference type="InterPro" id="IPR013943">
    <property type="entry name" value="Pet127"/>
</dbReference>